<keyword evidence="2" id="KW-0732">Signal</keyword>
<feature type="compositionally biased region" description="Low complexity" evidence="1">
    <location>
        <begin position="323"/>
        <end position="339"/>
    </location>
</feature>
<reference evidence="4 5" key="1">
    <citation type="submission" date="2014-02" db="EMBL/GenBank/DDBJ databases">
        <title>The genome sequence of Colletotrichum salicis CBS 607.94.</title>
        <authorList>
            <person name="Baroncelli R."/>
            <person name="Thon M.R."/>
        </authorList>
    </citation>
    <scope>NUCLEOTIDE SEQUENCE [LARGE SCALE GENOMIC DNA]</scope>
    <source>
        <strain evidence="4 5">CBS 607.94</strain>
    </source>
</reference>
<protein>
    <submittedName>
        <fullName evidence="4">Endoglucanase</fullName>
    </submittedName>
</protein>
<evidence type="ECO:0000313" key="5">
    <source>
        <dbReference type="Proteomes" id="UP000070121"/>
    </source>
</evidence>
<evidence type="ECO:0000256" key="2">
    <source>
        <dbReference type="SAM" id="SignalP"/>
    </source>
</evidence>
<dbReference type="InterPro" id="IPR005103">
    <property type="entry name" value="AA9_LPMO"/>
</dbReference>
<dbReference type="OrthoDB" id="2342176at2759"/>
<feature type="compositionally biased region" description="Acidic residues" evidence="1">
    <location>
        <begin position="404"/>
        <end position="422"/>
    </location>
</feature>
<gene>
    <name evidence="4" type="ORF">CSAL01_00416</name>
</gene>
<proteinExistence type="predicted"/>
<dbReference type="EMBL" id="JFFI01002402">
    <property type="protein sequence ID" value="KXH34835.1"/>
    <property type="molecule type" value="Genomic_DNA"/>
</dbReference>
<dbReference type="Proteomes" id="UP000070121">
    <property type="component" value="Unassembled WGS sequence"/>
</dbReference>
<keyword evidence="5" id="KW-1185">Reference proteome</keyword>
<feature type="signal peptide" evidence="2">
    <location>
        <begin position="1"/>
        <end position="21"/>
    </location>
</feature>
<feature type="region of interest" description="Disordered" evidence="1">
    <location>
        <begin position="388"/>
        <end position="425"/>
    </location>
</feature>
<evidence type="ECO:0000256" key="1">
    <source>
        <dbReference type="SAM" id="MobiDB-lite"/>
    </source>
</evidence>
<organism evidence="4 5">
    <name type="scientific">Colletotrichum salicis</name>
    <dbReference type="NCBI Taxonomy" id="1209931"/>
    <lineage>
        <taxon>Eukaryota</taxon>
        <taxon>Fungi</taxon>
        <taxon>Dikarya</taxon>
        <taxon>Ascomycota</taxon>
        <taxon>Pezizomycotina</taxon>
        <taxon>Sordariomycetes</taxon>
        <taxon>Hypocreomycetidae</taxon>
        <taxon>Glomerellales</taxon>
        <taxon>Glomerellaceae</taxon>
        <taxon>Colletotrichum</taxon>
        <taxon>Colletotrichum acutatum species complex</taxon>
    </lineage>
</organism>
<dbReference type="AlphaFoldDB" id="A0A135SG37"/>
<feature type="region of interest" description="Disordered" evidence="1">
    <location>
        <begin position="323"/>
        <end position="353"/>
    </location>
</feature>
<dbReference type="PANTHER" id="PTHR36182">
    <property type="entry name" value="PROTEIN, PUTATIVE (AFU_ORTHOLOGUE AFUA_6G10930)-RELATED"/>
    <property type="match status" value="1"/>
</dbReference>
<dbReference type="Gene3D" id="2.70.50.70">
    <property type="match status" value="1"/>
</dbReference>
<dbReference type="STRING" id="1209931.A0A135SG37"/>
<dbReference type="PANTHER" id="PTHR36182:SF2">
    <property type="entry name" value="LYTIC POLYSACCHARIDE MONOOXYGENASE"/>
    <property type="match status" value="1"/>
</dbReference>
<evidence type="ECO:0000259" key="3">
    <source>
        <dbReference type="Pfam" id="PF03443"/>
    </source>
</evidence>
<feature type="domain" description="Auxiliary Activity family 9 catalytic" evidence="3">
    <location>
        <begin position="44"/>
        <end position="177"/>
    </location>
</feature>
<evidence type="ECO:0000313" key="4">
    <source>
        <dbReference type="EMBL" id="KXH34835.1"/>
    </source>
</evidence>
<feature type="chain" id="PRO_5007802276" evidence="2">
    <location>
        <begin position="22"/>
        <end position="475"/>
    </location>
</feature>
<sequence length="475" mass="48719">MISNMNQIFLLASMLASMTLGHVVLENPKPFKFIADGPTNPISSTGDDFPCKIPSGASYIVDGAPTVIAIGETFEVTFKGQAVHGGGSCQFALSADANPTKDSKWMVIHSIEGGCPARNQKGNLEGPNEDKYPFKIPASIAPGDYVFAWIWLARVGGQPEYYMNCAPITVTGGGGGATKQKRGPLADRRMSLAKREEFPELFMANIGEVAGGCTTGEALNAQVPIAFPNRGLYFDRPEGDNLYKQACDGNPNAGAPVEAPAGGDMPAGTVATSLPTSGVVNGSPLSPPVATSVPTSDVVDGSSLLPPVATDSFVVASSSIISPEEPAPSAAPADPAVPIEPTTPAESSVPAAPTVPMTSLTETAVPTGIVPTLFISYITVTVTATDGGTSAAPDAPAPTSSPDPDSDPDSDSESDPDYDSDSCTEGYLTCLEDETHFATCTGGELTAPQPIALGFKCAAGEGQGLEISPIGGEYQ</sequence>
<comment type="caution">
    <text evidence="4">The sequence shown here is derived from an EMBL/GenBank/DDBJ whole genome shotgun (WGS) entry which is preliminary data.</text>
</comment>
<name>A0A135SG37_9PEZI</name>
<accession>A0A135SG37</accession>
<dbReference type="Pfam" id="PF03443">
    <property type="entry name" value="AA9"/>
    <property type="match status" value="1"/>
</dbReference>